<dbReference type="InterPro" id="IPR027417">
    <property type="entry name" value="P-loop_NTPase"/>
</dbReference>
<dbReference type="EMBL" id="QJJY01000001">
    <property type="protein sequence ID" value="PXX41094.1"/>
    <property type="molecule type" value="Genomic_DNA"/>
</dbReference>
<dbReference type="RefSeq" id="WP_072438844.1">
    <property type="nucleotide sequence ID" value="NZ_QJJY01000001.1"/>
</dbReference>
<evidence type="ECO:0000313" key="2">
    <source>
        <dbReference type="EMBL" id="PXX41094.1"/>
    </source>
</evidence>
<evidence type="ECO:0008006" key="4">
    <source>
        <dbReference type="Google" id="ProtNLM"/>
    </source>
</evidence>
<dbReference type="Gene3D" id="3.40.50.300">
    <property type="entry name" value="P-loop containing nucleotide triphosphate hydrolases"/>
    <property type="match status" value="1"/>
</dbReference>
<dbReference type="AlphaFoldDB" id="A0A318J125"/>
<accession>A0A318J125</accession>
<dbReference type="Proteomes" id="UP000247755">
    <property type="component" value="Unassembled WGS sequence"/>
</dbReference>
<proteinExistence type="predicted"/>
<evidence type="ECO:0000313" key="3">
    <source>
        <dbReference type="Proteomes" id="UP000247755"/>
    </source>
</evidence>
<feature type="region of interest" description="Disordered" evidence="1">
    <location>
        <begin position="443"/>
        <end position="463"/>
    </location>
</feature>
<protein>
    <recommendedName>
        <fullName evidence="4">Terminase</fullName>
    </recommendedName>
</protein>
<evidence type="ECO:0000256" key="1">
    <source>
        <dbReference type="SAM" id="MobiDB-lite"/>
    </source>
</evidence>
<gene>
    <name evidence="2" type="ORF">NA66_1001704</name>
</gene>
<sequence length="479" mass="54225">MPEIVLPANGWIPRKHQRRIWSYLENGGRYAYQIAHRRWGKDDVALRWTSVAAFERPGAYWHLLPEAAHARKAIWTAVNPHTGMRRIDEAFPVALRKTTREQEMFIEFVNGSTWQVGGSDRYNTLVGSSPAGVVFSEWALANPAAWAYVRPILLENGGWAAFITTPRGHNHAERMLKAAREMPGAFADVSTVRETAIFAPEALERERLSLIAEYGPDFGQSIFDQEYMCSFDAAVMGAYYTAWMVQVRAEKRITDIPVDPNLPVNFAADLGRTDDTSIWPFQVPWRAVHVLGFHSSHGHDVAFYLDYIWSWLQKRGAKLGKLYLPHDAKAKTLASMGKSVQEQFIEGVEKDGRKIPGLGWDHVEIVPSLSVQDGIQAVRAMFPRVWFDASCDKDDSAGFTGIDALSQYRREFDDDRKVFREIPLHDWCSNPADGFRYLAIAAQEEKASKPPPPPPKYPQDLTIDQLIARSRARRLAEDA</sequence>
<reference evidence="2 3" key="1">
    <citation type="submission" date="2018-05" db="EMBL/GenBank/DDBJ databases">
        <title>Comparative genomics of bacterial root endophytes of switchgrass collected from native prairies over two seasons.</title>
        <authorList>
            <person name="Tang Y."/>
        </authorList>
    </citation>
    <scope>NUCLEOTIDE SEQUENCE [LARGE SCALE GENOMIC DNA]</scope>
    <source>
        <strain evidence="2 3">NFIX32</strain>
    </source>
</reference>
<name>A0A318J125_BURPY</name>
<comment type="caution">
    <text evidence="2">The sequence shown here is derived from an EMBL/GenBank/DDBJ whole genome shotgun (WGS) entry which is preliminary data.</text>
</comment>
<organism evidence="2 3">
    <name type="scientific">Burkholderia pyrrocinia</name>
    <name type="common">Pseudomonas pyrrocinia</name>
    <dbReference type="NCBI Taxonomy" id="60550"/>
    <lineage>
        <taxon>Bacteria</taxon>
        <taxon>Pseudomonadati</taxon>
        <taxon>Pseudomonadota</taxon>
        <taxon>Betaproteobacteria</taxon>
        <taxon>Burkholderiales</taxon>
        <taxon>Burkholderiaceae</taxon>
        <taxon>Burkholderia</taxon>
        <taxon>Burkholderia cepacia complex</taxon>
    </lineage>
</organism>